<feature type="domain" description="DUF1559" evidence="2">
    <location>
        <begin position="43"/>
        <end position="347"/>
    </location>
</feature>
<sequence length="369" mass="40421">MSHRQYTEARAASPRPSAFTLVELLVVIAIIGILVALLLPAVQSAREAARRTQCRNQLKQIALASLLHMDTHKFLPSGGWGQWYPADANQGYGKNQPGSWCFSVLAYLEEGNLAALGQGATGAVFKQLSIQMHSTPVQVFNCPSRRPARAYPANWGAIREQPWVAQIQNVPKSDYAANSGDSLHHASSSIGAAFWAPASYASLNSSSPQWTNTNNPDFPGSTYYQTGVIHYRSQVSDRQISDGLSKTYLIGEKYLSTDLYDDVNNGPATEQYGDNQSAFVGFEWDNHRVAWAPDVPVSRSADVYQPQQDRPGGGESNIYAFGSAHSGAMNMAFCDGSVQTLDYDVDANVHRSQAVRSDDRFRPVRATRP</sequence>
<reference evidence="3 4" key="1">
    <citation type="submission" date="2019-02" db="EMBL/GenBank/DDBJ databases">
        <title>Deep-cultivation of Planctomycetes and their phenomic and genomic characterization uncovers novel biology.</title>
        <authorList>
            <person name="Wiegand S."/>
            <person name="Jogler M."/>
            <person name="Boedeker C."/>
            <person name="Pinto D."/>
            <person name="Vollmers J."/>
            <person name="Rivas-Marin E."/>
            <person name="Kohn T."/>
            <person name="Peeters S.H."/>
            <person name="Heuer A."/>
            <person name="Rast P."/>
            <person name="Oberbeckmann S."/>
            <person name="Bunk B."/>
            <person name="Jeske O."/>
            <person name="Meyerdierks A."/>
            <person name="Storesund J.E."/>
            <person name="Kallscheuer N."/>
            <person name="Luecker S."/>
            <person name="Lage O.M."/>
            <person name="Pohl T."/>
            <person name="Merkel B.J."/>
            <person name="Hornburger P."/>
            <person name="Mueller R.-W."/>
            <person name="Bruemmer F."/>
            <person name="Labrenz M."/>
            <person name="Spormann A.M."/>
            <person name="Op den Camp H."/>
            <person name="Overmann J."/>
            <person name="Amann R."/>
            <person name="Jetten M.S.M."/>
            <person name="Mascher T."/>
            <person name="Medema M.H."/>
            <person name="Devos D.P."/>
            <person name="Kaster A.-K."/>
            <person name="Ovreas L."/>
            <person name="Rohde M."/>
            <person name="Galperin M.Y."/>
            <person name="Jogler C."/>
        </authorList>
    </citation>
    <scope>NUCLEOTIDE SEQUENCE [LARGE SCALE GENOMIC DNA]</scope>
    <source>
        <strain evidence="3 4">Pla175</strain>
    </source>
</reference>
<keyword evidence="4" id="KW-1185">Reference proteome</keyword>
<dbReference type="PANTHER" id="PTHR30093">
    <property type="entry name" value="GENERAL SECRETION PATHWAY PROTEIN G"/>
    <property type="match status" value="1"/>
</dbReference>
<accession>A0A518DAK4</accession>
<dbReference type="OrthoDB" id="255848at2"/>
<dbReference type="Proteomes" id="UP000317429">
    <property type="component" value="Chromosome"/>
</dbReference>
<dbReference type="RefSeq" id="WP_145292037.1">
    <property type="nucleotide sequence ID" value="NZ_CP036291.1"/>
</dbReference>
<evidence type="ECO:0000313" key="3">
    <source>
        <dbReference type="EMBL" id="QDU88509.1"/>
    </source>
</evidence>
<evidence type="ECO:0000313" key="4">
    <source>
        <dbReference type="Proteomes" id="UP000317429"/>
    </source>
</evidence>
<organism evidence="3 4">
    <name type="scientific">Pirellulimonas nuda</name>
    <dbReference type="NCBI Taxonomy" id="2528009"/>
    <lineage>
        <taxon>Bacteria</taxon>
        <taxon>Pseudomonadati</taxon>
        <taxon>Planctomycetota</taxon>
        <taxon>Planctomycetia</taxon>
        <taxon>Pirellulales</taxon>
        <taxon>Lacipirellulaceae</taxon>
        <taxon>Pirellulimonas</taxon>
    </lineage>
</organism>
<dbReference type="Pfam" id="PF07963">
    <property type="entry name" value="N_methyl"/>
    <property type="match status" value="1"/>
</dbReference>
<gene>
    <name evidence="3" type="primary">xcpT_4</name>
    <name evidence="3" type="ORF">Pla175_18870</name>
</gene>
<feature type="transmembrane region" description="Helical" evidence="1">
    <location>
        <begin position="21"/>
        <end position="42"/>
    </location>
</feature>
<dbReference type="Gene3D" id="3.30.700.10">
    <property type="entry name" value="Glycoprotein, Type 4 Pilin"/>
    <property type="match status" value="1"/>
</dbReference>
<evidence type="ECO:0000256" key="1">
    <source>
        <dbReference type="SAM" id="Phobius"/>
    </source>
</evidence>
<name>A0A518DAK4_9BACT</name>
<keyword evidence="1" id="KW-0472">Membrane</keyword>
<protein>
    <submittedName>
        <fullName evidence="3">Type II secretion system protein G</fullName>
    </submittedName>
</protein>
<dbReference type="InterPro" id="IPR045584">
    <property type="entry name" value="Pilin-like"/>
</dbReference>
<dbReference type="KEGG" id="pnd:Pla175_18870"/>
<dbReference type="EMBL" id="CP036291">
    <property type="protein sequence ID" value="QDU88509.1"/>
    <property type="molecule type" value="Genomic_DNA"/>
</dbReference>
<dbReference type="NCBIfam" id="TIGR02532">
    <property type="entry name" value="IV_pilin_GFxxxE"/>
    <property type="match status" value="1"/>
</dbReference>
<dbReference type="InterPro" id="IPR012902">
    <property type="entry name" value="N_methyl_site"/>
</dbReference>
<dbReference type="SUPFAM" id="SSF54523">
    <property type="entry name" value="Pili subunits"/>
    <property type="match status" value="1"/>
</dbReference>
<dbReference type="InterPro" id="IPR027558">
    <property type="entry name" value="Pre_pil_HX9DG_C"/>
</dbReference>
<dbReference type="Pfam" id="PF07596">
    <property type="entry name" value="SBP_bac_10"/>
    <property type="match status" value="1"/>
</dbReference>
<dbReference type="PANTHER" id="PTHR30093:SF2">
    <property type="entry name" value="TYPE II SECRETION SYSTEM PROTEIN H"/>
    <property type="match status" value="1"/>
</dbReference>
<evidence type="ECO:0000259" key="2">
    <source>
        <dbReference type="Pfam" id="PF07596"/>
    </source>
</evidence>
<keyword evidence="1" id="KW-0812">Transmembrane</keyword>
<dbReference type="InterPro" id="IPR011453">
    <property type="entry name" value="DUF1559"/>
</dbReference>
<dbReference type="AlphaFoldDB" id="A0A518DAK4"/>
<proteinExistence type="predicted"/>
<dbReference type="NCBIfam" id="TIGR04294">
    <property type="entry name" value="pre_pil_HX9DG"/>
    <property type="match status" value="1"/>
</dbReference>
<keyword evidence="1" id="KW-1133">Transmembrane helix</keyword>